<evidence type="ECO:0000256" key="7">
    <source>
        <dbReference type="SAM" id="Phobius"/>
    </source>
</evidence>
<feature type="transmembrane region" description="Helical" evidence="7">
    <location>
        <begin position="17"/>
        <end position="38"/>
    </location>
</feature>
<evidence type="ECO:0000256" key="1">
    <source>
        <dbReference type="ARBA" id="ARBA00004533"/>
    </source>
</evidence>
<evidence type="ECO:0000313" key="9">
    <source>
        <dbReference type="EMBL" id="MEL7696511.1"/>
    </source>
</evidence>
<dbReference type="InterPro" id="IPR051800">
    <property type="entry name" value="PqiA-PqiB_transport"/>
</dbReference>
<dbReference type="NCBIfam" id="NF008070">
    <property type="entry name" value="PRK10807.1"/>
    <property type="match status" value="1"/>
</dbReference>
<dbReference type="Proteomes" id="UP001468095">
    <property type="component" value="Unassembled WGS sequence"/>
</dbReference>
<proteinExistence type="predicted"/>
<feature type="domain" description="Mce/MlaD" evidence="8">
    <location>
        <begin position="292"/>
        <end position="387"/>
    </location>
</feature>
<dbReference type="Pfam" id="PF02470">
    <property type="entry name" value="MlaD"/>
    <property type="match status" value="3"/>
</dbReference>
<comment type="caution">
    <text evidence="9">The sequence shown here is derived from an EMBL/GenBank/DDBJ whole genome shotgun (WGS) entry which is preliminary data.</text>
</comment>
<accession>A0ABU9MK69</accession>
<evidence type="ECO:0000256" key="3">
    <source>
        <dbReference type="ARBA" id="ARBA00022519"/>
    </source>
</evidence>
<dbReference type="InterPro" id="IPR003399">
    <property type="entry name" value="Mce/MlaD"/>
</dbReference>
<organism evidence="9 10">
    <name type="scientific">Pantoea brenneri</name>
    <dbReference type="NCBI Taxonomy" id="472694"/>
    <lineage>
        <taxon>Bacteria</taxon>
        <taxon>Pseudomonadati</taxon>
        <taxon>Pseudomonadota</taxon>
        <taxon>Gammaproteobacteria</taxon>
        <taxon>Enterobacterales</taxon>
        <taxon>Erwiniaceae</taxon>
        <taxon>Pantoea</taxon>
    </lineage>
</organism>
<dbReference type="RefSeq" id="WP_031374940.1">
    <property type="nucleotide sequence ID" value="NZ_JBCGBG010000002.1"/>
</dbReference>
<evidence type="ECO:0000313" key="10">
    <source>
        <dbReference type="Proteomes" id="UP001468095"/>
    </source>
</evidence>
<gene>
    <name evidence="9" type="primary">pqiB</name>
    <name evidence="9" type="ORF">AABB92_12705</name>
</gene>
<keyword evidence="4 7" id="KW-0812">Transmembrane</keyword>
<dbReference type="PANTHER" id="PTHR30462">
    <property type="entry name" value="INTERMEMBRANE TRANSPORT PROTEIN PQIB-RELATED"/>
    <property type="match status" value="1"/>
</dbReference>
<keyword evidence="3" id="KW-0997">Cell inner membrane</keyword>
<sequence length="538" mass="59262">MKNSDTSAVTLPPSRGWVIWIIPLLTLLAAAAMVVYHFSHQGAQITLITDTAEGIKAGNTPIKNRSIIIGEVETTALAEDLRHVEIKLRLHPGMEKLLHRNSMFWLVKPQIGHEGITGLSTLMSGAYIALQPGDAGSPLTRYSLLDAPPLASVNAQGIRVILNSQKKGQLQTGDPVMFSGFRVGSVESSRFDTQRRGMTYRLFIASPYDRLVTNNTRFWQTRGINVGRSASGLRVESDSVVSLLSGGVSFAVPSGWEPGRVARNNAEYPLFDDRQSTERSYYTRRVPFLLLFTDSVRGLKPGAPVEFRGIRLGTVIQVPFVLPGRSQNMATDYRVPVLINLEPDRFVREMPDFNLVERLKSGIARGMRATLRTSSLLSGALYIDLDFLTDVAAYTGPQFIAGYEIIPTAPGGLNQLQQKLVSVLDKVNHLPLTPLVMQTSATLKQSQRTMVELQQTVKDLNQLTASPAMQTLPVELQHALRELNSSLKGLQPGSLAYDRLVGNMQRLDQVLRDLQSLLKLLNRKSNALVADAATQADR</sequence>
<keyword evidence="5 7" id="KW-1133">Transmembrane helix</keyword>
<feature type="domain" description="Mce/MlaD" evidence="8">
    <location>
        <begin position="42"/>
        <end position="133"/>
    </location>
</feature>
<keyword evidence="6 7" id="KW-0472">Membrane</keyword>
<evidence type="ECO:0000256" key="5">
    <source>
        <dbReference type="ARBA" id="ARBA00022989"/>
    </source>
</evidence>
<evidence type="ECO:0000256" key="4">
    <source>
        <dbReference type="ARBA" id="ARBA00022692"/>
    </source>
</evidence>
<protein>
    <submittedName>
        <fullName evidence="9">Intermembrane transport protein PqiB</fullName>
    </submittedName>
</protein>
<keyword evidence="2" id="KW-1003">Cell membrane</keyword>
<reference evidence="9 10" key="1">
    <citation type="submission" date="2024-04" db="EMBL/GenBank/DDBJ databases">
        <authorList>
            <person name="Suleimanova A.D."/>
            <person name="Pudova D.S."/>
            <person name="Shagimardanova E.I."/>
            <person name="Sharipova M.R."/>
        </authorList>
    </citation>
    <scope>NUCLEOTIDE SEQUENCE [LARGE SCALE GENOMIC DNA]</scope>
    <source>
        <strain evidence="9 10">3.1</strain>
    </source>
</reference>
<evidence type="ECO:0000256" key="6">
    <source>
        <dbReference type="ARBA" id="ARBA00023136"/>
    </source>
</evidence>
<evidence type="ECO:0000259" key="8">
    <source>
        <dbReference type="Pfam" id="PF02470"/>
    </source>
</evidence>
<feature type="domain" description="Mce/MlaD" evidence="8">
    <location>
        <begin position="158"/>
        <end position="217"/>
    </location>
</feature>
<name>A0ABU9MK69_9GAMM</name>
<evidence type="ECO:0000256" key="2">
    <source>
        <dbReference type="ARBA" id="ARBA00022475"/>
    </source>
</evidence>
<dbReference type="PANTHER" id="PTHR30462:SF2">
    <property type="entry name" value="INTERMEMBRANE TRANSPORT PROTEIN PQIB"/>
    <property type="match status" value="1"/>
</dbReference>
<comment type="subcellular location">
    <subcellularLocation>
        <location evidence="1">Cell inner membrane</location>
    </subcellularLocation>
</comment>
<keyword evidence="10" id="KW-1185">Reference proteome</keyword>
<dbReference type="EMBL" id="JBCGBG010000002">
    <property type="protein sequence ID" value="MEL7696511.1"/>
    <property type="molecule type" value="Genomic_DNA"/>
</dbReference>